<evidence type="ECO:0000313" key="2">
    <source>
        <dbReference type="EMBL" id="CAI8609383.1"/>
    </source>
</evidence>
<proteinExistence type="predicted"/>
<name>A0AAV1AIB9_VICFA</name>
<keyword evidence="3" id="KW-1185">Reference proteome</keyword>
<evidence type="ECO:0000256" key="1">
    <source>
        <dbReference type="SAM" id="MobiDB-lite"/>
    </source>
</evidence>
<dbReference type="EMBL" id="OX451739">
    <property type="protein sequence ID" value="CAI8609383.1"/>
    <property type="molecule type" value="Genomic_DNA"/>
</dbReference>
<dbReference type="AlphaFoldDB" id="A0AAV1AIB9"/>
<feature type="region of interest" description="Disordered" evidence="1">
    <location>
        <begin position="1"/>
        <end position="95"/>
    </location>
</feature>
<protein>
    <submittedName>
        <fullName evidence="2">Uncharacterized protein</fullName>
    </submittedName>
</protein>
<sequence>MKKGEGKAKSHDFECGVKEKPSKPSLSDAKKKNETGDAAHAFAKEKPSKPPQSDAKIFENGDVANSFSKEKPSKPPLSEAKVFENGDAGNSFAKKNCQNHPCQMQIFLKMVMLQGKPSKSPVRSNKDHQWCYE</sequence>
<dbReference type="Proteomes" id="UP001157006">
    <property type="component" value="Chromosome 4"/>
</dbReference>
<organism evidence="2 3">
    <name type="scientific">Vicia faba</name>
    <name type="common">Broad bean</name>
    <name type="synonym">Faba vulgaris</name>
    <dbReference type="NCBI Taxonomy" id="3906"/>
    <lineage>
        <taxon>Eukaryota</taxon>
        <taxon>Viridiplantae</taxon>
        <taxon>Streptophyta</taxon>
        <taxon>Embryophyta</taxon>
        <taxon>Tracheophyta</taxon>
        <taxon>Spermatophyta</taxon>
        <taxon>Magnoliopsida</taxon>
        <taxon>eudicotyledons</taxon>
        <taxon>Gunneridae</taxon>
        <taxon>Pentapetalae</taxon>
        <taxon>rosids</taxon>
        <taxon>fabids</taxon>
        <taxon>Fabales</taxon>
        <taxon>Fabaceae</taxon>
        <taxon>Papilionoideae</taxon>
        <taxon>50 kb inversion clade</taxon>
        <taxon>NPAAA clade</taxon>
        <taxon>Hologalegina</taxon>
        <taxon>IRL clade</taxon>
        <taxon>Fabeae</taxon>
        <taxon>Vicia</taxon>
    </lineage>
</organism>
<accession>A0AAV1AIB9</accession>
<evidence type="ECO:0000313" key="3">
    <source>
        <dbReference type="Proteomes" id="UP001157006"/>
    </source>
</evidence>
<gene>
    <name evidence="2" type="ORF">VFH_IV130760</name>
</gene>
<reference evidence="2 3" key="1">
    <citation type="submission" date="2023-01" db="EMBL/GenBank/DDBJ databases">
        <authorList>
            <person name="Kreplak J."/>
        </authorList>
    </citation>
    <scope>NUCLEOTIDE SEQUENCE [LARGE SCALE GENOMIC DNA]</scope>
</reference>
<feature type="compositionally biased region" description="Basic and acidic residues" evidence="1">
    <location>
        <begin position="1"/>
        <end position="48"/>
    </location>
</feature>